<dbReference type="Gene3D" id="3.10.290.10">
    <property type="entry name" value="RNA-binding S4 domain"/>
    <property type="match status" value="1"/>
</dbReference>
<dbReference type="SUPFAM" id="SSF55174">
    <property type="entry name" value="Alpha-L RNA-binding motif"/>
    <property type="match status" value="1"/>
</dbReference>
<dbReference type="EMBL" id="CP096649">
    <property type="protein sequence ID" value="UQK59626.1"/>
    <property type="molecule type" value="Genomic_DNA"/>
</dbReference>
<comment type="function">
    <text evidence="6">Responsible for synthesis of pseudouridine from uracil.</text>
</comment>
<dbReference type="Proteomes" id="UP000831151">
    <property type="component" value="Chromosome"/>
</dbReference>
<dbReference type="GO" id="GO:0003723">
    <property type="term" value="F:RNA binding"/>
    <property type="evidence" value="ECO:0007669"/>
    <property type="project" value="UniProtKB-KW"/>
</dbReference>
<proteinExistence type="inferred from homology"/>
<dbReference type="InterPro" id="IPR036986">
    <property type="entry name" value="S4_RNA-bd_sf"/>
</dbReference>
<evidence type="ECO:0000256" key="4">
    <source>
        <dbReference type="PIRSR" id="PIRSR606225-1"/>
    </source>
</evidence>
<dbReference type="InterPro" id="IPR006225">
    <property type="entry name" value="PsdUridine_synth_RluC/D"/>
</dbReference>
<dbReference type="CDD" id="cd02869">
    <property type="entry name" value="PseudoU_synth_RluA_like"/>
    <property type="match status" value="1"/>
</dbReference>
<dbReference type="GO" id="GO:0000455">
    <property type="term" value="P:enzyme-directed rRNA pseudouridine synthesis"/>
    <property type="evidence" value="ECO:0007669"/>
    <property type="project" value="TreeGrafter"/>
</dbReference>
<keyword evidence="9" id="KW-1185">Reference proteome</keyword>
<dbReference type="KEGG" id="fms:M1R53_02995"/>
<evidence type="ECO:0000313" key="8">
    <source>
        <dbReference type="EMBL" id="UQK59626.1"/>
    </source>
</evidence>
<evidence type="ECO:0000256" key="6">
    <source>
        <dbReference type="RuleBase" id="RU362028"/>
    </source>
</evidence>
<dbReference type="CDD" id="cd00165">
    <property type="entry name" value="S4"/>
    <property type="match status" value="1"/>
</dbReference>
<organism evidence="8 9">
    <name type="scientific">Fenollaria massiliensis</name>
    <dbReference type="NCBI Taxonomy" id="938288"/>
    <lineage>
        <taxon>Bacteria</taxon>
        <taxon>Bacillati</taxon>
        <taxon>Bacillota</taxon>
        <taxon>Clostridia</taxon>
        <taxon>Eubacteriales</taxon>
        <taxon>Fenollaria</taxon>
    </lineage>
</organism>
<reference evidence="8" key="1">
    <citation type="submission" date="2022-04" db="EMBL/GenBank/DDBJ databases">
        <title>Complete genome sequences of Ezakiella coagulans and Fenollaria massiliensis.</title>
        <authorList>
            <person name="France M.T."/>
            <person name="Clifford J."/>
            <person name="Narina S."/>
            <person name="Rutt L."/>
            <person name="Ravel J."/>
        </authorList>
    </citation>
    <scope>NUCLEOTIDE SEQUENCE</scope>
    <source>
        <strain evidence="8">C0061C2</strain>
    </source>
</reference>
<protein>
    <recommendedName>
        <fullName evidence="6">Pseudouridine synthase</fullName>
        <ecNumber evidence="6">5.4.99.-</ecNumber>
    </recommendedName>
</protein>
<evidence type="ECO:0000256" key="2">
    <source>
        <dbReference type="ARBA" id="ARBA00010876"/>
    </source>
</evidence>
<dbReference type="InterPro" id="IPR020103">
    <property type="entry name" value="PsdUridine_synth_cat_dom_sf"/>
</dbReference>
<dbReference type="SMART" id="SM00363">
    <property type="entry name" value="S4"/>
    <property type="match status" value="1"/>
</dbReference>
<evidence type="ECO:0000256" key="3">
    <source>
        <dbReference type="ARBA" id="ARBA00023235"/>
    </source>
</evidence>
<dbReference type="GO" id="GO:0120159">
    <property type="term" value="F:rRNA pseudouridine synthase activity"/>
    <property type="evidence" value="ECO:0007669"/>
    <property type="project" value="UniProtKB-ARBA"/>
</dbReference>
<dbReference type="SUPFAM" id="SSF55120">
    <property type="entry name" value="Pseudouridine synthase"/>
    <property type="match status" value="1"/>
</dbReference>
<feature type="domain" description="RNA-binding S4" evidence="7">
    <location>
        <begin position="15"/>
        <end position="76"/>
    </location>
</feature>
<evidence type="ECO:0000256" key="5">
    <source>
        <dbReference type="PROSITE-ProRule" id="PRU00182"/>
    </source>
</evidence>
<dbReference type="Gene3D" id="3.30.2350.10">
    <property type="entry name" value="Pseudouridine synthase"/>
    <property type="match status" value="1"/>
</dbReference>
<dbReference type="InterPro" id="IPR006145">
    <property type="entry name" value="PsdUridine_synth_RsuA/RluA"/>
</dbReference>
<evidence type="ECO:0000256" key="1">
    <source>
        <dbReference type="ARBA" id="ARBA00000073"/>
    </source>
</evidence>
<dbReference type="PANTHER" id="PTHR21600:SF44">
    <property type="entry name" value="RIBOSOMAL LARGE SUBUNIT PSEUDOURIDINE SYNTHASE D"/>
    <property type="match status" value="1"/>
</dbReference>
<dbReference type="InterPro" id="IPR050188">
    <property type="entry name" value="RluA_PseudoU_synthase"/>
</dbReference>
<dbReference type="PANTHER" id="PTHR21600">
    <property type="entry name" value="MITOCHONDRIAL RNA PSEUDOURIDINE SYNTHASE"/>
    <property type="match status" value="1"/>
</dbReference>
<gene>
    <name evidence="8" type="ORF">M1R53_02995</name>
</gene>
<dbReference type="Pfam" id="PF01479">
    <property type="entry name" value="S4"/>
    <property type="match status" value="1"/>
</dbReference>
<keyword evidence="5" id="KW-0694">RNA-binding</keyword>
<dbReference type="Pfam" id="PF00849">
    <property type="entry name" value="PseudoU_synth_2"/>
    <property type="match status" value="1"/>
</dbReference>
<comment type="similarity">
    <text evidence="2 6">Belongs to the pseudouridine synthase RluA family.</text>
</comment>
<dbReference type="RefSeq" id="WP_249243026.1">
    <property type="nucleotide sequence ID" value="NZ_CP096649.1"/>
</dbReference>
<dbReference type="AlphaFoldDB" id="A0A9E7DKP7"/>
<dbReference type="PROSITE" id="PS01129">
    <property type="entry name" value="PSI_RLU"/>
    <property type="match status" value="1"/>
</dbReference>
<dbReference type="NCBIfam" id="TIGR00005">
    <property type="entry name" value="rluA_subfam"/>
    <property type="match status" value="1"/>
</dbReference>
<dbReference type="PROSITE" id="PS50889">
    <property type="entry name" value="S4"/>
    <property type="match status" value="1"/>
</dbReference>
<keyword evidence="3 6" id="KW-0413">Isomerase</keyword>
<evidence type="ECO:0000313" key="9">
    <source>
        <dbReference type="Proteomes" id="UP000831151"/>
    </source>
</evidence>
<dbReference type="InterPro" id="IPR006224">
    <property type="entry name" value="PsdUridine_synth_RluA-like_CS"/>
</dbReference>
<dbReference type="EC" id="5.4.99.-" evidence="6"/>
<comment type="catalytic activity">
    <reaction evidence="1 6">
        <text>a uridine in RNA = a pseudouridine in RNA</text>
        <dbReference type="Rhea" id="RHEA:48348"/>
        <dbReference type="Rhea" id="RHEA-COMP:12068"/>
        <dbReference type="Rhea" id="RHEA-COMP:12069"/>
        <dbReference type="ChEBI" id="CHEBI:65314"/>
        <dbReference type="ChEBI" id="CHEBI:65315"/>
    </reaction>
</comment>
<feature type="active site" evidence="4">
    <location>
        <position position="134"/>
    </location>
</feature>
<accession>A0A9E7DKP7</accession>
<dbReference type="InterPro" id="IPR002942">
    <property type="entry name" value="S4_RNA-bd"/>
</dbReference>
<evidence type="ECO:0000259" key="7">
    <source>
        <dbReference type="SMART" id="SM00363"/>
    </source>
</evidence>
<name>A0A9E7DKP7_9FIRM</name>
<sequence length="304" mass="35039">MQIKEIKIDDQDAGQRLDAFLANFDESKTRSMYKKLIEEGYVSVNGSLSKPSYKINVGDIIEIKEKESRRFEKVAMDIKVLYEDDDIAVIDKPRGLIVHPTNDDELSLVNFLLYRFDSLSSIDESRPGIIHRLDKDTSGLIIIAKNNEAHEKMKELFKSREIYKEYITIAVGTFKDEVTIVDKGIMRDPIKKIKMCTSDEGKEAHSEIHLIKQNDEYAYLSVIIKTGRTHQIRVHLAYINHPVLGDKTYGYRGKIKMDGQVLHCRKVSFIHPITNNLITIESDLPEYFKEALIKTNLYKAKDLQ</sequence>